<gene>
    <name evidence="2" type="ORF">OLEA9_A071031</name>
</gene>
<feature type="region of interest" description="Disordered" evidence="1">
    <location>
        <begin position="99"/>
        <end position="137"/>
    </location>
</feature>
<feature type="compositionally biased region" description="Basic residues" evidence="1">
    <location>
        <begin position="239"/>
        <end position="248"/>
    </location>
</feature>
<evidence type="ECO:0000313" key="3">
    <source>
        <dbReference type="Proteomes" id="UP000594638"/>
    </source>
</evidence>
<feature type="compositionally biased region" description="Pro residues" evidence="1">
    <location>
        <begin position="461"/>
        <end position="470"/>
    </location>
</feature>
<feature type="region of interest" description="Disordered" evidence="1">
    <location>
        <begin position="279"/>
        <end position="309"/>
    </location>
</feature>
<dbReference type="Gramene" id="OE9A071031T1">
    <property type="protein sequence ID" value="OE9A071031C1"/>
    <property type="gene ID" value="OE9A071031"/>
</dbReference>
<reference evidence="2 3" key="1">
    <citation type="submission" date="2019-12" db="EMBL/GenBank/DDBJ databases">
        <authorList>
            <person name="Alioto T."/>
            <person name="Alioto T."/>
            <person name="Gomez Garrido J."/>
        </authorList>
    </citation>
    <scope>NUCLEOTIDE SEQUENCE [LARGE SCALE GENOMIC DNA]</scope>
</reference>
<name>A0A8S0TKB7_OLEEU</name>
<accession>A0A8S0TKB7</accession>
<feature type="region of interest" description="Disordered" evidence="1">
    <location>
        <begin position="25"/>
        <end position="78"/>
    </location>
</feature>
<comment type="caution">
    <text evidence="2">The sequence shown here is derived from an EMBL/GenBank/DDBJ whole genome shotgun (WGS) entry which is preliminary data.</text>
</comment>
<feature type="region of interest" description="Disordered" evidence="1">
    <location>
        <begin position="426"/>
        <end position="470"/>
    </location>
</feature>
<proteinExistence type="predicted"/>
<feature type="compositionally biased region" description="Basic and acidic residues" evidence="1">
    <location>
        <begin position="127"/>
        <end position="137"/>
    </location>
</feature>
<protein>
    <submittedName>
        <fullName evidence="2">Uncharacterized protein</fullName>
    </submittedName>
</protein>
<keyword evidence="3" id="KW-1185">Reference proteome</keyword>
<evidence type="ECO:0000313" key="2">
    <source>
        <dbReference type="EMBL" id="CAA3006378.1"/>
    </source>
</evidence>
<feature type="region of interest" description="Disordered" evidence="1">
    <location>
        <begin position="235"/>
        <end position="257"/>
    </location>
</feature>
<organism evidence="2 3">
    <name type="scientific">Olea europaea subsp. europaea</name>
    <dbReference type="NCBI Taxonomy" id="158383"/>
    <lineage>
        <taxon>Eukaryota</taxon>
        <taxon>Viridiplantae</taxon>
        <taxon>Streptophyta</taxon>
        <taxon>Embryophyta</taxon>
        <taxon>Tracheophyta</taxon>
        <taxon>Spermatophyta</taxon>
        <taxon>Magnoliopsida</taxon>
        <taxon>eudicotyledons</taxon>
        <taxon>Gunneridae</taxon>
        <taxon>Pentapetalae</taxon>
        <taxon>asterids</taxon>
        <taxon>lamiids</taxon>
        <taxon>Lamiales</taxon>
        <taxon>Oleaceae</taxon>
        <taxon>Oleeae</taxon>
        <taxon>Olea</taxon>
    </lineage>
</organism>
<evidence type="ECO:0000256" key="1">
    <source>
        <dbReference type="SAM" id="MobiDB-lite"/>
    </source>
</evidence>
<feature type="compositionally biased region" description="Low complexity" evidence="1">
    <location>
        <begin position="287"/>
        <end position="297"/>
    </location>
</feature>
<feature type="compositionally biased region" description="Basic residues" evidence="1">
    <location>
        <begin position="298"/>
        <end position="309"/>
    </location>
</feature>
<sequence>MRAHGTGSHSQKSCIFHENSNLWHDENSQNAHNNGPRPFVAEPKHHPRPRPRGSPAEIFNDSPARLRPAEYQNSAPKIDREGRSSWNFARFGPRAFRLSGGGPLDSRFETQDSSADSDRWPSTLTADKTRPPPERGRVLSQVGRGVAWRGEPRASLIARPPQIIARAGQRLPGRCTSCGRPAAEVTVRARFLPRGTRASRRETANNRERVTSARLTRPFPLFDFANVKTITKNCFESRRGRRRRRRRVPGPGAKPPGWLAGGLAGDFFDSRPLFDSAERDGLERTSARTGQTQGTRSGTRRTRSARRTRSRAANLHFKTIKSELCSRLCLIANKLGGRARSCAWPVFVSFLSSGNFRAYDPLRMPLALSRIIPSNLKYGPQIKFCVNKLAVSVGPALGPLSVCGVFAKSARRRETRELLQRGKFSRLAGPKPHRDSEFAPSWPGEKGRESQLICARAKPSPISPARPPLS</sequence>
<dbReference type="Proteomes" id="UP000594638">
    <property type="component" value="Unassembled WGS sequence"/>
</dbReference>
<dbReference type="EMBL" id="CACTIH010007260">
    <property type="protein sequence ID" value="CAA3006378.1"/>
    <property type="molecule type" value="Genomic_DNA"/>
</dbReference>
<dbReference type="AlphaFoldDB" id="A0A8S0TKB7"/>